<dbReference type="EMBL" id="BARU01043715">
    <property type="protein sequence ID" value="GAH84311.1"/>
    <property type="molecule type" value="Genomic_DNA"/>
</dbReference>
<sequence length="51" mass="5510">MLQSTEHLQPLKSLQGALRKFCESGKKVATVSIDADVTQIDDLSILLGLTP</sequence>
<proteinExistence type="predicted"/>
<dbReference type="AlphaFoldDB" id="X1IPC2"/>
<protein>
    <submittedName>
        <fullName evidence="1">Uncharacterized protein</fullName>
    </submittedName>
</protein>
<gene>
    <name evidence="1" type="ORF">S03H2_66874</name>
</gene>
<name>X1IPC2_9ZZZZ</name>
<comment type="caution">
    <text evidence="1">The sequence shown here is derived from an EMBL/GenBank/DDBJ whole genome shotgun (WGS) entry which is preliminary data.</text>
</comment>
<reference evidence="1" key="1">
    <citation type="journal article" date="2014" name="Front. Microbiol.">
        <title>High frequency of phylogenetically diverse reductive dehalogenase-homologous genes in deep subseafloor sedimentary metagenomes.</title>
        <authorList>
            <person name="Kawai M."/>
            <person name="Futagami T."/>
            <person name="Toyoda A."/>
            <person name="Takaki Y."/>
            <person name="Nishi S."/>
            <person name="Hori S."/>
            <person name="Arai W."/>
            <person name="Tsubouchi T."/>
            <person name="Morono Y."/>
            <person name="Uchiyama I."/>
            <person name="Ito T."/>
            <person name="Fujiyama A."/>
            <person name="Inagaki F."/>
            <person name="Takami H."/>
        </authorList>
    </citation>
    <scope>NUCLEOTIDE SEQUENCE</scope>
    <source>
        <strain evidence="1">Expedition CK06-06</strain>
    </source>
</reference>
<feature type="non-terminal residue" evidence="1">
    <location>
        <position position="51"/>
    </location>
</feature>
<evidence type="ECO:0000313" key="1">
    <source>
        <dbReference type="EMBL" id="GAH84311.1"/>
    </source>
</evidence>
<organism evidence="1">
    <name type="scientific">marine sediment metagenome</name>
    <dbReference type="NCBI Taxonomy" id="412755"/>
    <lineage>
        <taxon>unclassified sequences</taxon>
        <taxon>metagenomes</taxon>
        <taxon>ecological metagenomes</taxon>
    </lineage>
</organism>
<accession>X1IPC2</accession>